<dbReference type="PATRIC" id="fig|888050.3.peg.1417"/>
<protein>
    <submittedName>
        <fullName evidence="2">TerC family integral membrane protein</fullName>
    </submittedName>
</protein>
<feature type="transmembrane region" description="Helical" evidence="1">
    <location>
        <begin position="106"/>
        <end position="131"/>
    </location>
</feature>
<evidence type="ECO:0000256" key="1">
    <source>
        <dbReference type="SAM" id="Phobius"/>
    </source>
</evidence>
<feature type="transmembrane region" description="Helical" evidence="1">
    <location>
        <begin position="185"/>
        <end position="205"/>
    </location>
</feature>
<keyword evidence="1" id="KW-0812">Transmembrane</keyword>
<sequence length="497" mass="54436">MPFEDEAFERLLRLYPKPWREANGEVFLATVTDDARAKGLSRPDAALWASAIVHAWGMRLNSKMAIILSGISIPLAVLYQAVYSRALLDNLGAFPSNPEDFPYEPLLRVVELLVGNLLLPILVMTAAVCFIAGRSLLTPPRALASTTVAALASFVHMMTRMMWILAARKGEGLPDHTMEKVGNGLWWAGMLTLAIAVALIVDQLLEARVSSIFLRWVFAVLIGVSFAVMGAALVEIPLAWIVFAVPLFLASVMMELRKRRRVAADETDRPSIRMRPVKLALSTRIAVTLLAALGLVLAFMDSTFGFFPGLIHLIAGGAGAEEHSGEVASLVISACAWIGVFPMLAAWGVGESAQREDSRLHIWGPIILLMASWVMVTIMMVPPMNSSPLVRHLYDALELVTGDPKGFGAIIVCFAPASTVAVIWMVDRFLPKALPIRLLSAVLVAFAWFFISFFIIMGTPFFFNPLLSLLVIIRVWTVRRCIPVDTHSASHSLPRAL</sequence>
<feature type="transmembrane region" description="Helical" evidence="1">
    <location>
        <begin position="462"/>
        <end position="478"/>
    </location>
</feature>
<dbReference type="RefSeq" id="WP_005963878.1">
    <property type="nucleotide sequence ID" value="NZ_CP040505.1"/>
</dbReference>
<feature type="transmembrane region" description="Helical" evidence="1">
    <location>
        <begin position="65"/>
        <end position="86"/>
    </location>
</feature>
<feature type="transmembrane region" description="Helical" evidence="1">
    <location>
        <begin position="438"/>
        <end position="456"/>
    </location>
</feature>
<keyword evidence="1" id="KW-1133">Transmembrane helix</keyword>
<gene>
    <name evidence="2" type="ORF">HMPREF9004_1482</name>
</gene>
<feature type="transmembrane region" description="Helical" evidence="1">
    <location>
        <begin position="212"/>
        <end position="232"/>
    </location>
</feature>
<keyword evidence="3" id="KW-1185">Reference proteome</keyword>
<feature type="transmembrane region" description="Helical" evidence="1">
    <location>
        <begin position="277"/>
        <end position="300"/>
    </location>
</feature>
<dbReference type="STRING" id="888050.HMPREF9004_1482"/>
<evidence type="ECO:0000313" key="3">
    <source>
        <dbReference type="Proteomes" id="UP000013015"/>
    </source>
</evidence>
<name>N6X2A3_9ACTO</name>
<evidence type="ECO:0000313" key="2">
    <source>
        <dbReference type="EMBL" id="ENO17572.1"/>
    </source>
</evidence>
<dbReference type="Proteomes" id="UP000013015">
    <property type="component" value="Unassembled WGS sequence"/>
</dbReference>
<dbReference type="AlphaFoldDB" id="N6X2A3"/>
<organism evidence="2 3">
    <name type="scientific">Schaalia cardiffensis F0333</name>
    <dbReference type="NCBI Taxonomy" id="888050"/>
    <lineage>
        <taxon>Bacteria</taxon>
        <taxon>Bacillati</taxon>
        <taxon>Actinomycetota</taxon>
        <taxon>Actinomycetes</taxon>
        <taxon>Actinomycetales</taxon>
        <taxon>Actinomycetaceae</taxon>
        <taxon>Schaalia</taxon>
    </lineage>
</organism>
<comment type="caution">
    <text evidence="2">The sequence shown here is derived from an EMBL/GenBank/DDBJ whole genome shotgun (WGS) entry which is preliminary data.</text>
</comment>
<feature type="transmembrane region" description="Helical" evidence="1">
    <location>
        <begin position="238"/>
        <end position="256"/>
    </location>
</feature>
<reference evidence="2 3" key="1">
    <citation type="submission" date="2013-03" db="EMBL/GenBank/DDBJ databases">
        <title>Reference genome for the Human Microbiome Project.</title>
        <authorList>
            <person name="Aqrawi P."/>
            <person name="Ayvaz T."/>
            <person name="Bess C."/>
            <person name="Blankenburg K."/>
            <person name="Coyle M."/>
            <person name="Deng J."/>
            <person name="Forbes L."/>
            <person name="Fowler G."/>
            <person name="Francisco L."/>
            <person name="Fu Q."/>
            <person name="Gibbs R."/>
            <person name="Gross S."/>
            <person name="Gubbala S."/>
            <person name="Hale W."/>
            <person name="Hemphill L."/>
            <person name="Highlander S."/>
            <person name="Hirani K."/>
            <person name="Jackson L."/>
            <person name="Jakkamsetti A."/>
            <person name="Javaid M."/>
            <person name="Jayaseelan J.C."/>
            <person name="Jiang H."/>
            <person name="Joshi V."/>
            <person name="Korchina V."/>
            <person name="Kovar C."/>
            <person name="Lara F."/>
            <person name="Lee S."/>
            <person name="Liu Y."/>
            <person name="Mata R."/>
            <person name="Mathew T."/>
            <person name="Munidasa M."/>
            <person name="Muzny D."/>
            <person name="Nazareth L."/>
            <person name="Ngo R."/>
            <person name="Nguyen L."/>
            <person name="Nguyen N."/>
            <person name="Okwuonu G."/>
            <person name="Ongeri F."/>
            <person name="Palculict T."/>
            <person name="Patil S."/>
            <person name="Petrosino J."/>
            <person name="Pham C."/>
            <person name="Pham P."/>
            <person name="Pu L.-L."/>
            <person name="Qin X."/>
            <person name="Qu J."/>
            <person name="Reid J."/>
            <person name="Ross M."/>
            <person name="Ruth R."/>
            <person name="Saada N."/>
            <person name="San Lucas F."/>
            <person name="Santibanez J."/>
            <person name="Shang Y."/>
            <person name="Simmons D."/>
            <person name="Song X.-Z."/>
            <person name="Tang L.-Y."/>
            <person name="Thornton R."/>
            <person name="Warren J."/>
            <person name="Weissenberger G."/>
            <person name="Wilczek-Boney K."/>
            <person name="Worley K."/>
            <person name="Youmans B."/>
            <person name="Zhang J."/>
            <person name="Zhang L."/>
            <person name="Zhao Z."/>
            <person name="Zhou C."/>
            <person name="Zhu D."/>
            <person name="Zhu Y."/>
        </authorList>
    </citation>
    <scope>NUCLEOTIDE SEQUENCE [LARGE SCALE GENOMIC DNA]</scope>
    <source>
        <strain evidence="2 3">F0333</strain>
    </source>
</reference>
<dbReference type="OrthoDB" id="3268054at2"/>
<keyword evidence="1" id="KW-0472">Membrane</keyword>
<accession>N6X2A3</accession>
<dbReference type="HOGENOM" id="CLU_548177_0_0_11"/>
<feature type="transmembrane region" description="Helical" evidence="1">
    <location>
        <begin position="143"/>
        <end position="165"/>
    </location>
</feature>
<proteinExistence type="predicted"/>
<feature type="transmembrane region" description="Helical" evidence="1">
    <location>
        <begin position="407"/>
        <end position="426"/>
    </location>
</feature>
<feature type="transmembrane region" description="Helical" evidence="1">
    <location>
        <begin position="327"/>
        <end position="350"/>
    </location>
</feature>
<dbReference type="EMBL" id="AQHZ01000024">
    <property type="protein sequence ID" value="ENO17572.1"/>
    <property type="molecule type" value="Genomic_DNA"/>
</dbReference>
<feature type="transmembrane region" description="Helical" evidence="1">
    <location>
        <begin position="362"/>
        <end position="381"/>
    </location>
</feature>